<dbReference type="Proteomes" id="UP000630923">
    <property type="component" value="Unassembled WGS sequence"/>
</dbReference>
<comment type="caution">
    <text evidence="2">The sequence shown here is derived from an EMBL/GenBank/DDBJ whole genome shotgun (WGS) entry which is preliminary data.</text>
</comment>
<dbReference type="Gene3D" id="1.10.287.1490">
    <property type="match status" value="1"/>
</dbReference>
<dbReference type="EMBL" id="BNCI01000001">
    <property type="protein sequence ID" value="GHF20063.1"/>
    <property type="molecule type" value="Genomic_DNA"/>
</dbReference>
<proteinExistence type="predicted"/>
<keyword evidence="1" id="KW-0175">Coiled coil</keyword>
<evidence type="ECO:0000256" key="1">
    <source>
        <dbReference type="SAM" id="Coils"/>
    </source>
</evidence>
<evidence type="ECO:0000313" key="2">
    <source>
        <dbReference type="EMBL" id="GHF20063.1"/>
    </source>
</evidence>
<accession>A0A919ARL6</accession>
<reference evidence="2" key="1">
    <citation type="journal article" date="2014" name="Int. J. Syst. Evol. Microbiol.">
        <title>Complete genome sequence of Corynebacterium casei LMG S-19264T (=DSM 44701T), isolated from a smear-ripened cheese.</title>
        <authorList>
            <consortium name="US DOE Joint Genome Institute (JGI-PGF)"/>
            <person name="Walter F."/>
            <person name="Albersmeier A."/>
            <person name="Kalinowski J."/>
            <person name="Ruckert C."/>
        </authorList>
    </citation>
    <scope>NUCLEOTIDE SEQUENCE</scope>
    <source>
        <strain evidence="2">KCTC 42590</strain>
    </source>
</reference>
<protein>
    <submittedName>
        <fullName evidence="2">Uncharacterized protein</fullName>
    </submittedName>
</protein>
<organism evidence="2 3">
    <name type="scientific">Kordiimonas sediminis</name>
    <dbReference type="NCBI Taxonomy" id="1735581"/>
    <lineage>
        <taxon>Bacteria</taxon>
        <taxon>Pseudomonadati</taxon>
        <taxon>Pseudomonadota</taxon>
        <taxon>Alphaproteobacteria</taxon>
        <taxon>Kordiimonadales</taxon>
        <taxon>Kordiimonadaceae</taxon>
        <taxon>Kordiimonas</taxon>
    </lineage>
</organism>
<name>A0A919ARL6_9PROT</name>
<feature type="coiled-coil region" evidence="1">
    <location>
        <begin position="38"/>
        <end position="166"/>
    </location>
</feature>
<reference evidence="2" key="2">
    <citation type="submission" date="2020-09" db="EMBL/GenBank/DDBJ databases">
        <authorList>
            <person name="Sun Q."/>
            <person name="Kim S."/>
        </authorList>
    </citation>
    <scope>NUCLEOTIDE SEQUENCE</scope>
    <source>
        <strain evidence="2">KCTC 42590</strain>
    </source>
</reference>
<dbReference type="RefSeq" id="WP_191251129.1">
    <property type="nucleotide sequence ID" value="NZ_BNCI01000001.1"/>
</dbReference>
<keyword evidence="3" id="KW-1185">Reference proteome</keyword>
<dbReference type="AlphaFoldDB" id="A0A919ARL6"/>
<gene>
    <name evidence="2" type="ORF">GCM10017044_13560</name>
</gene>
<evidence type="ECO:0000313" key="3">
    <source>
        <dbReference type="Proteomes" id="UP000630923"/>
    </source>
</evidence>
<sequence length="173" mass="18783">MANTVEDDNLEKARARLEAALSKLASGVASSKKALKSAREMAAEKADLTVRIAELEQDNLALQEEVATLNLQSPKAANDGAFETLKQEKAAIEQNYMLLKKQYMSLQDQLDAANADSGNEQKTTHGADTRAIEALEADNEALQQEVQALRAEKDGIKERLDASIAKLEELLGS</sequence>